<dbReference type="eggNOG" id="KOG4075">
    <property type="taxonomic scope" value="Eukaryota"/>
</dbReference>
<comment type="function">
    <text evidence="9">Component of the cytochrome c oxidase, the last enzyme in the mitochondrial electron transport chain which drives oxidative phosphorylation.</text>
</comment>
<dbReference type="OrthoDB" id="186013at2759"/>
<evidence type="ECO:0000256" key="7">
    <source>
        <dbReference type="ARBA" id="ARBA00023128"/>
    </source>
</evidence>
<proteinExistence type="inferred from homology"/>
<evidence type="ECO:0000256" key="3">
    <source>
        <dbReference type="ARBA" id="ARBA00008135"/>
    </source>
</evidence>
<dbReference type="PANTHER" id="PTHR10707:SF11">
    <property type="entry name" value="CYTOCHROME C OXIDASE SUBUNIT 4 ISOFORM 2, MITOCHONDRIAL"/>
    <property type="match status" value="1"/>
</dbReference>
<dbReference type="UniPathway" id="UPA00705"/>
<dbReference type="FunFam" id="1.10.442.10:FF:000001">
    <property type="entry name" value="Cytochrome c oxidase subunit 4 isoform 1"/>
    <property type="match status" value="1"/>
</dbReference>
<comment type="subcellular location">
    <subcellularLocation>
        <location evidence="1 9">Mitochondrion inner membrane</location>
        <topology evidence="1 9">Single-pass membrane protein</topology>
    </subcellularLocation>
</comment>
<feature type="transmembrane region" description="Helical" evidence="9">
    <location>
        <begin position="223"/>
        <end position="243"/>
    </location>
</feature>
<keyword evidence="4 9" id="KW-0812">Transmembrane</keyword>
<dbReference type="InterPro" id="IPR004203">
    <property type="entry name" value="Cyt_c_oxidase_su4_fam"/>
</dbReference>
<gene>
    <name evidence="12" type="primary">LOC102371582</name>
</gene>
<comment type="similarity">
    <text evidence="3 9">Belongs to the cytochrome c oxidase IV family.</text>
</comment>
<evidence type="ECO:0000256" key="10">
    <source>
        <dbReference type="SAM" id="MobiDB-lite"/>
    </source>
</evidence>
<evidence type="ECO:0000313" key="12">
    <source>
        <dbReference type="RefSeq" id="XP_006030565.2"/>
    </source>
</evidence>
<dbReference type="PANTHER" id="PTHR10707">
    <property type="entry name" value="CYTOCHROME C OXIDASE SUBUNIT IV"/>
    <property type="match status" value="1"/>
</dbReference>
<keyword evidence="8 9" id="KW-0472">Membrane</keyword>
<dbReference type="GeneID" id="102371582"/>
<dbReference type="InterPro" id="IPR013288">
    <property type="entry name" value="Cyt_c_oxidase_su4"/>
</dbReference>
<feature type="region of interest" description="Disordered" evidence="10">
    <location>
        <begin position="1"/>
        <end position="21"/>
    </location>
</feature>
<reference evidence="12" key="1">
    <citation type="submission" date="2025-08" db="UniProtKB">
        <authorList>
            <consortium name="RefSeq"/>
        </authorList>
    </citation>
    <scope>IDENTIFICATION</scope>
</reference>
<evidence type="ECO:0000313" key="11">
    <source>
        <dbReference type="Proteomes" id="UP000189705"/>
    </source>
</evidence>
<dbReference type="Pfam" id="PF02936">
    <property type="entry name" value="COX4"/>
    <property type="match status" value="1"/>
</dbReference>
<dbReference type="PRINTS" id="PR01873">
    <property type="entry name" value="CYTCOXIDASE4"/>
</dbReference>
<dbReference type="RefSeq" id="XP_006030565.2">
    <property type="nucleotide sequence ID" value="XM_006030503.3"/>
</dbReference>
<dbReference type="AlphaFoldDB" id="A0A1U7SHG0"/>
<dbReference type="STRING" id="38654.A0A1U7SHG0"/>
<evidence type="ECO:0000256" key="4">
    <source>
        <dbReference type="ARBA" id="ARBA00022692"/>
    </source>
</evidence>
<evidence type="ECO:0000256" key="1">
    <source>
        <dbReference type="ARBA" id="ARBA00004434"/>
    </source>
</evidence>
<keyword evidence="7 9" id="KW-0496">Mitochondrion</keyword>
<keyword evidence="11" id="KW-1185">Reference proteome</keyword>
<evidence type="ECO:0000256" key="8">
    <source>
        <dbReference type="ARBA" id="ARBA00023136"/>
    </source>
</evidence>
<dbReference type="SUPFAM" id="SSF81406">
    <property type="entry name" value="Mitochondrial cytochrome c oxidase subunit IV"/>
    <property type="match status" value="1"/>
</dbReference>
<dbReference type="Gene3D" id="1.10.442.10">
    <property type="entry name" value="Cytochrome c oxidase subunit IV"/>
    <property type="match status" value="1"/>
</dbReference>
<dbReference type="InterPro" id="IPR036639">
    <property type="entry name" value="Cyt_c_oxidase_su4_sf"/>
</dbReference>
<accession>A0A1U7SHG0</accession>
<dbReference type="InParanoid" id="A0A1U7SHG0"/>
<dbReference type="GO" id="GO:0006123">
    <property type="term" value="P:mitochondrial electron transport, cytochrome c to oxygen"/>
    <property type="evidence" value="ECO:0007669"/>
    <property type="project" value="InterPro"/>
</dbReference>
<comment type="pathway">
    <text evidence="2 9">Energy metabolism; oxidative phosphorylation.</text>
</comment>
<comment type="subunit">
    <text evidence="9">Component of the cytochrome c oxidase (complex IV, CIV), a multisubunit enzyme composed of 14 subunits.</text>
</comment>
<evidence type="ECO:0000256" key="2">
    <source>
        <dbReference type="ARBA" id="ARBA00004673"/>
    </source>
</evidence>
<organism evidence="11 12">
    <name type="scientific">Alligator sinensis</name>
    <name type="common">Chinese alligator</name>
    <dbReference type="NCBI Taxonomy" id="38654"/>
    <lineage>
        <taxon>Eukaryota</taxon>
        <taxon>Metazoa</taxon>
        <taxon>Chordata</taxon>
        <taxon>Craniata</taxon>
        <taxon>Vertebrata</taxon>
        <taxon>Euteleostomi</taxon>
        <taxon>Archelosauria</taxon>
        <taxon>Archosauria</taxon>
        <taxon>Crocodylia</taxon>
        <taxon>Alligatoridae</taxon>
        <taxon>Alligatorinae</taxon>
        <taxon>Alligator</taxon>
    </lineage>
</organism>
<dbReference type="CDD" id="cd00922">
    <property type="entry name" value="Cyt_c_Oxidase_IV"/>
    <property type="match status" value="1"/>
</dbReference>
<protein>
    <recommendedName>
        <fullName evidence="9">Cytochrome c oxidase subunit 4</fullName>
    </recommendedName>
</protein>
<dbReference type="Proteomes" id="UP000189705">
    <property type="component" value="Unplaced"/>
</dbReference>
<dbReference type="GO" id="GO:0005743">
    <property type="term" value="C:mitochondrial inner membrane"/>
    <property type="evidence" value="ECO:0007669"/>
    <property type="project" value="UniProtKB-SubCell"/>
</dbReference>
<evidence type="ECO:0000256" key="6">
    <source>
        <dbReference type="ARBA" id="ARBA00022989"/>
    </source>
</evidence>
<dbReference type="KEGG" id="asn:102371582"/>
<evidence type="ECO:0000256" key="5">
    <source>
        <dbReference type="ARBA" id="ARBA00022792"/>
    </source>
</evidence>
<keyword evidence="5 9" id="KW-0999">Mitochondrion inner membrane</keyword>
<sequence length="289" mass="31508">MGPRSLWGKHPAGPHPAQLPAPCRTGLASAVGRAGSVRPSCPGSRGLGAFLPQPGLAGGGGNGVLPPSLSCQAGLTTGQAGLTGTGCQEEDGAPISRPLQGKGCSLQQGMCLPQMLSLPVLRASFLARRGVLGLAAVRAAHNHGKPVAIQEDMSVPQYMDKRNHPLPDVPYHRDLSADEKALTEKQKGSWKELSNEEKVALYHIKFCQTYAEMNRPSNEWKTVLGVTFMFLGFTGLILAWQRYYVMPDKPHTLSDEWKAKQLKRMLDMRMNPVEGLATQWDYDKNEWKK</sequence>
<name>A0A1U7SHG0_ALLSI</name>
<dbReference type="GO" id="GO:0045277">
    <property type="term" value="C:respiratory chain complex IV"/>
    <property type="evidence" value="ECO:0007669"/>
    <property type="project" value="InterPro"/>
</dbReference>
<keyword evidence="6 9" id="KW-1133">Transmembrane helix</keyword>
<evidence type="ECO:0000256" key="9">
    <source>
        <dbReference type="RuleBase" id="RU367145"/>
    </source>
</evidence>